<accession>A0A941IT07</accession>
<gene>
    <name evidence="2" type="ORF">KDL01_19490</name>
</gene>
<dbReference type="RefSeq" id="WP_212529961.1">
    <property type="nucleotide sequence ID" value="NZ_JAGSOG010000096.1"/>
</dbReference>
<proteinExistence type="predicted"/>
<organism evidence="2 3">
    <name type="scientific">Actinospica durhamensis</name>
    <dbReference type="NCBI Taxonomy" id="1508375"/>
    <lineage>
        <taxon>Bacteria</taxon>
        <taxon>Bacillati</taxon>
        <taxon>Actinomycetota</taxon>
        <taxon>Actinomycetes</taxon>
        <taxon>Catenulisporales</taxon>
        <taxon>Actinospicaceae</taxon>
        <taxon>Actinospica</taxon>
    </lineage>
</organism>
<protein>
    <submittedName>
        <fullName evidence="2">Uncharacterized protein</fullName>
    </submittedName>
</protein>
<feature type="region of interest" description="Disordered" evidence="1">
    <location>
        <begin position="33"/>
        <end position="61"/>
    </location>
</feature>
<dbReference type="EMBL" id="JAGSOG010000096">
    <property type="protein sequence ID" value="MBR7835468.1"/>
    <property type="molecule type" value="Genomic_DNA"/>
</dbReference>
<comment type="caution">
    <text evidence="2">The sequence shown here is derived from an EMBL/GenBank/DDBJ whole genome shotgun (WGS) entry which is preliminary data.</text>
</comment>
<dbReference type="AlphaFoldDB" id="A0A941IT07"/>
<evidence type="ECO:0000256" key="1">
    <source>
        <dbReference type="SAM" id="MobiDB-lite"/>
    </source>
</evidence>
<name>A0A941IT07_9ACTN</name>
<evidence type="ECO:0000313" key="2">
    <source>
        <dbReference type="EMBL" id="MBR7835468.1"/>
    </source>
</evidence>
<sequence length="61" mass="6956">MQGYMNEQANLAYIAQRQADFETAARHSRLIRALKSARRDRHDQPTAAGRRTRPRCASDLG</sequence>
<dbReference type="Proteomes" id="UP000675781">
    <property type="component" value="Unassembled WGS sequence"/>
</dbReference>
<reference evidence="2" key="1">
    <citation type="submission" date="2021-04" db="EMBL/GenBank/DDBJ databases">
        <title>Genome based classification of Actinospica acidithermotolerans sp. nov., an actinobacterium isolated from an Indonesian hot spring.</title>
        <authorList>
            <person name="Kusuma A.B."/>
            <person name="Putra K.E."/>
            <person name="Nafisah S."/>
            <person name="Loh J."/>
            <person name="Nouioui I."/>
            <person name="Goodfellow M."/>
        </authorList>
    </citation>
    <scope>NUCLEOTIDE SEQUENCE</scope>
    <source>
        <strain evidence="2">CSCA 57</strain>
    </source>
</reference>
<evidence type="ECO:0000313" key="3">
    <source>
        <dbReference type="Proteomes" id="UP000675781"/>
    </source>
</evidence>
<keyword evidence="3" id="KW-1185">Reference proteome</keyword>